<evidence type="ECO:0000256" key="2">
    <source>
        <dbReference type="ARBA" id="ARBA00004127"/>
    </source>
</evidence>
<keyword evidence="6 17" id="KW-0472">Membrane</keyword>
<dbReference type="Proteomes" id="UP000215902">
    <property type="component" value="Unassembled WGS sequence"/>
</dbReference>
<evidence type="ECO:0000256" key="12">
    <source>
        <dbReference type="ARBA" id="ARBA00048800"/>
    </source>
</evidence>
<evidence type="ECO:0000256" key="5">
    <source>
        <dbReference type="ARBA" id="ARBA00022989"/>
    </source>
</evidence>
<feature type="transmembrane region" description="Helical" evidence="17">
    <location>
        <begin position="192"/>
        <end position="212"/>
    </location>
</feature>
<comment type="catalytic activity">
    <reaction evidence="1">
        <text>9-(9Z-hexadecenoyloxy)-octadecanoate + H2O = (9Z)-hexadecenoate + 9-hydroxy-octadecanoate + H(+)</text>
        <dbReference type="Rhea" id="RHEA:52068"/>
        <dbReference type="ChEBI" id="CHEBI:15377"/>
        <dbReference type="ChEBI" id="CHEBI:15378"/>
        <dbReference type="ChEBI" id="CHEBI:32372"/>
        <dbReference type="ChEBI" id="CHEBI:136286"/>
        <dbReference type="ChEBI" id="CHEBI:136309"/>
    </reaction>
    <physiologicalReaction direction="left-to-right" evidence="1">
        <dbReference type="Rhea" id="RHEA:52069"/>
    </physiologicalReaction>
</comment>
<dbReference type="Pfam" id="PF04750">
    <property type="entry name" value="Far-17a_AIG1"/>
    <property type="match status" value="1"/>
</dbReference>
<comment type="catalytic activity">
    <reaction evidence="8">
        <text>13-octadecanoyloxy-octadecanoate + H2O = 13-hydroxy-octadecanoate + octadecanoate + H(+)</text>
        <dbReference type="Rhea" id="RHEA:52084"/>
        <dbReference type="ChEBI" id="CHEBI:15377"/>
        <dbReference type="ChEBI" id="CHEBI:15378"/>
        <dbReference type="ChEBI" id="CHEBI:25629"/>
        <dbReference type="ChEBI" id="CHEBI:136304"/>
        <dbReference type="ChEBI" id="CHEBI:136335"/>
    </reaction>
    <physiologicalReaction direction="left-to-right" evidence="8">
        <dbReference type="Rhea" id="RHEA:52085"/>
    </physiologicalReaction>
</comment>
<comment type="similarity">
    <text evidence="3">Belongs to the AIG1 family.</text>
</comment>
<dbReference type="OrthoDB" id="1898221at2759"/>
<comment type="catalytic activity">
    <reaction evidence="13">
        <text>9-octadecanoyloxy-octadecanoate + H2O = 9-hydroxy-octadecanoate + octadecanoate + H(+)</text>
        <dbReference type="Rhea" id="RHEA:52096"/>
        <dbReference type="ChEBI" id="CHEBI:15377"/>
        <dbReference type="ChEBI" id="CHEBI:15378"/>
        <dbReference type="ChEBI" id="CHEBI:25629"/>
        <dbReference type="ChEBI" id="CHEBI:136286"/>
        <dbReference type="ChEBI" id="CHEBI:136373"/>
    </reaction>
    <physiologicalReaction direction="left-to-right" evidence="13">
        <dbReference type="Rhea" id="RHEA:52097"/>
    </physiologicalReaction>
</comment>
<evidence type="ECO:0000256" key="10">
    <source>
        <dbReference type="ARBA" id="ARBA00048680"/>
    </source>
</evidence>
<reference evidence="18 19" key="1">
    <citation type="submission" date="2017-06" db="EMBL/GenBank/DDBJ databases">
        <title>A platform for efficient transgenesis in Macrostomum lignano, a flatworm model organism for stem cell research.</title>
        <authorList>
            <person name="Berezikov E."/>
        </authorList>
    </citation>
    <scope>NUCLEOTIDE SEQUENCE [LARGE SCALE GENOMIC DNA]</scope>
    <source>
        <strain evidence="18">DV1</strain>
        <tissue evidence="18">Whole organism</tissue>
    </source>
</reference>
<dbReference type="AlphaFoldDB" id="A0A267ESC9"/>
<organism evidence="18 19">
    <name type="scientific">Macrostomum lignano</name>
    <dbReference type="NCBI Taxonomy" id="282301"/>
    <lineage>
        <taxon>Eukaryota</taxon>
        <taxon>Metazoa</taxon>
        <taxon>Spiralia</taxon>
        <taxon>Lophotrochozoa</taxon>
        <taxon>Platyhelminthes</taxon>
        <taxon>Rhabditophora</taxon>
        <taxon>Macrostomorpha</taxon>
        <taxon>Macrostomida</taxon>
        <taxon>Macrostomidae</taxon>
        <taxon>Macrostomum</taxon>
    </lineage>
</organism>
<name>A0A267ESC9_9PLAT</name>
<evidence type="ECO:0000256" key="15">
    <source>
        <dbReference type="ARBA" id="ARBA00049322"/>
    </source>
</evidence>
<feature type="transmembrane region" description="Helical" evidence="17">
    <location>
        <begin position="153"/>
        <end position="172"/>
    </location>
</feature>
<feature type="transmembrane region" description="Helical" evidence="17">
    <location>
        <begin position="82"/>
        <end position="105"/>
    </location>
</feature>
<dbReference type="PANTHER" id="PTHR10989">
    <property type="entry name" value="ANDROGEN-INDUCED PROTEIN 1-RELATED"/>
    <property type="match status" value="1"/>
</dbReference>
<evidence type="ECO:0008006" key="20">
    <source>
        <dbReference type="Google" id="ProtNLM"/>
    </source>
</evidence>
<evidence type="ECO:0000256" key="9">
    <source>
        <dbReference type="ARBA" id="ARBA00047863"/>
    </source>
</evidence>
<comment type="catalytic activity">
    <reaction evidence="7">
        <text>12-hexadecanoyloxy-octadecanoate + H2O = 12-hydroxyoctadecanoate + hexadecanoate + H(+)</text>
        <dbReference type="Rhea" id="RHEA:52056"/>
        <dbReference type="ChEBI" id="CHEBI:7896"/>
        <dbReference type="ChEBI" id="CHEBI:15377"/>
        <dbReference type="ChEBI" id="CHEBI:15378"/>
        <dbReference type="ChEBI" id="CHEBI:83677"/>
        <dbReference type="ChEBI" id="CHEBI:84201"/>
    </reaction>
    <physiologicalReaction direction="left-to-right" evidence="7">
        <dbReference type="Rhea" id="RHEA:52057"/>
    </physiologicalReaction>
</comment>
<keyword evidence="4 17" id="KW-0812">Transmembrane</keyword>
<evidence type="ECO:0000256" key="14">
    <source>
        <dbReference type="ARBA" id="ARBA00049296"/>
    </source>
</evidence>
<feature type="transmembrane region" description="Helical" evidence="17">
    <location>
        <begin position="125"/>
        <end position="141"/>
    </location>
</feature>
<comment type="subcellular location">
    <subcellularLocation>
        <location evidence="2">Endomembrane system</location>
        <topology evidence="2">Multi-pass membrane protein</topology>
    </subcellularLocation>
</comment>
<feature type="transmembrane region" description="Helical" evidence="17">
    <location>
        <begin position="50"/>
        <end position="70"/>
    </location>
</feature>
<accession>A0A267ESC9</accession>
<evidence type="ECO:0000313" key="18">
    <source>
        <dbReference type="EMBL" id="PAA63662.1"/>
    </source>
</evidence>
<evidence type="ECO:0000256" key="13">
    <source>
        <dbReference type="ARBA" id="ARBA00049221"/>
    </source>
</evidence>
<proteinExistence type="inferred from homology"/>
<comment type="catalytic activity">
    <reaction evidence="9">
        <text>9-hexadecanoyloxy-octadecanoate + H2O = 9-hydroxy-octadecanoate + hexadecanoate + H(+)</text>
        <dbReference type="Rhea" id="RHEA:52052"/>
        <dbReference type="ChEBI" id="CHEBI:7896"/>
        <dbReference type="ChEBI" id="CHEBI:15377"/>
        <dbReference type="ChEBI" id="CHEBI:15378"/>
        <dbReference type="ChEBI" id="CHEBI:83670"/>
        <dbReference type="ChEBI" id="CHEBI:136286"/>
    </reaction>
    <physiologicalReaction direction="left-to-right" evidence="9">
        <dbReference type="Rhea" id="RHEA:52053"/>
    </physiologicalReaction>
</comment>
<evidence type="ECO:0000256" key="8">
    <source>
        <dbReference type="ARBA" id="ARBA00047427"/>
    </source>
</evidence>
<dbReference type="GO" id="GO:0012505">
    <property type="term" value="C:endomembrane system"/>
    <property type="evidence" value="ECO:0007669"/>
    <property type="project" value="UniProtKB-SubCell"/>
</dbReference>
<evidence type="ECO:0000256" key="11">
    <source>
        <dbReference type="ARBA" id="ARBA00048701"/>
    </source>
</evidence>
<comment type="catalytic activity">
    <reaction evidence="14">
        <text>13-(9Z-octadecenoyloxy)-octadecanoate + H2O = 13-hydroxy-octadecanoate + (9Z)-octadecenoate + H(+)</text>
        <dbReference type="Rhea" id="RHEA:52064"/>
        <dbReference type="ChEBI" id="CHEBI:15377"/>
        <dbReference type="ChEBI" id="CHEBI:15378"/>
        <dbReference type="ChEBI" id="CHEBI:30823"/>
        <dbReference type="ChEBI" id="CHEBI:136303"/>
        <dbReference type="ChEBI" id="CHEBI:136304"/>
    </reaction>
    <physiologicalReaction direction="left-to-right" evidence="14">
        <dbReference type="Rhea" id="RHEA:52065"/>
    </physiologicalReaction>
</comment>
<evidence type="ECO:0000256" key="4">
    <source>
        <dbReference type="ARBA" id="ARBA00022692"/>
    </source>
</evidence>
<dbReference type="EMBL" id="NIVC01001824">
    <property type="protein sequence ID" value="PAA63662.1"/>
    <property type="molecule type" value="Genomic_DNA"/>
</dbReference>
<dbReference type="PANTHER" id="PTHR10989:SF16">
    <property type="entry name" value="AT02829P-RELATED"/>
    <property type="match status" value="1"/>
</dbReference>
<evidence type="ECO:0000256" key="3">
    <source>
        <dbReference type="ARBA" id="ARBA00009300"/>
    </source>
</evidence>
<comment type="catalytic activity">
    <reaction evidence="16">
        <text>12-(9Z-hexadecenoyloxy)-octadecanoate + H2O = 12-hydroxyoctadecanoate + (9Z)-hexadecenoate + H(+)</text>
        <dbReference type="Rhea" id="RHEA:52072"/>
        <dbReference type="ChEBI" id="CHEBI:15377"/>
        <dbReference type="ChEBI" id="CHEBI:15378"/>
        <dbReference type="ChEBI" id="CHEBI:32372"/>
        <dbReference type="ChEBI" id="CHEBI:84201"/>
        <dbReference type="ChEBI" id="CHEBI:136312"/>
    </reaction>
    <physiologicalReaction direction="left-to-right" evidence="16">
        <dbReference type="Rhea" id="RHEA:52073"/>
    </physiologicalReaction>
</comment>
<protein>
    <recommendedName>
        <fullName evidence="20">Androgen-dependent TFPI-regulating protein</fullName>
    </recommendedName>
</protein>
<keyword evidence="19" id="KW-1185">Reference proteome</keyword>
<evidence type="ECO:0000256" key="7">
    <source>
        <dbReference type="ARBA" id="ARBA00047368"/>
    </source>
</evidence>
<evidence type="ECO:0000256" key="17">
    <source>
        <dbReference type="SAM" id="Phobius"/>
    </source>
</evidence>
<dbReference type="InterPro" id="IPR006838">
    <property type="entry name" value="ADTRP_AIG1"/>
</dbReference>
<comment type="catalytic activity">
    <reaction evidence="11">
        <text>12-(9Z-octadecenoyloxy)-octadecanoate + H2O = 12-hydroxyoctadecanoate + (9Z)-octadecenoate + H(+)</text>
        <dbReference type="Rhea" id="RHEA:52060"/>
        <dbReference type="ChEBI" id="CHEBI:15377"/>
        <dbReference type="ChEBI" id="CHEBI:15378"/>
        <dbReference type="ChEBI" id="CHEBI:30823"/>
        <dbReference type="ChEBI" id="CHEBI:84201"/>
        <dbReference type="ChEBI" id="CHEBI:136302"/>
    </reaction>
    <physiologicalReaction direction="left-to-right" evidence="11">
        <dbReference type="Rhea" id="RHEA:52061"/>
    </physiologicalReaction>
</comment>
<comment type="catalytic activity">
    <reaction evidence="12">
        <text>9-(9Z-octadecenoyloxy)-octadecanoate + H2O = 9-hydroxy-octadecanoate + (9Z)-octadecenoate + H(+)</text>
        <dbReference type="Rhea" id="RHEA:52048"/>
        <dbReference type="ChEBI" id="CHEBI:15377"/>
        <dbReference type="ChEBI" id="CHEBI:15378"/>
        <dbReference type="ChEBI" id="CHEBI:30823"/>
        <dbReference type="ChEBI" id="CHEBI:136282"/>
        <dbReference type="ChEBI" id="CHEBI:136286"/>
    </reaction>
    <physiologicalReaction direction="left-to-right" evidence="12">
        <dbReference type="Rhea" id="RHEA:52049"/>
    </physiologicalReaction>
</comment>
<evidence type="ECO:0000256" key="1">
    <source>
        <dbReference type="ARBA" id="ARBA00000923"/>
    </source>
</evidence>
<evidence type="ECO:0000256" key="16">
    <source>
        <dbReference type="ARBA" id="ARBA00049428"/>
    </source>
</evidence>
<evidence type="ECO:0000256" key="6">
    <source>
        <dbReference type="ARBA" id="ARBA00023136"/>
    </source>
</evidence>
<gene>
    <name evidence="18" type="ORF">BOX15_Mlig026933g1</name>
</gene>
<dbReference type="GO" id="GO:0016020">
    <property type="term" value="C:membrane"/>
    <property type="evidence" value="ECO:0007669"/>
    <property type="project" value="InterPro"/>
</dbReference>
<evidence type="ECO:0000313" key="19">
    <source>
        <dbReference type="Proteomes" id="UP000215902"/>
    </source>
</evidence>
<comment type="catalytic activity">
    <reaction evidence="15">
        <text>13-(9Z-hexadecenoyloxy)-octadecanoate + H2O = 13-hydroxy-octadecanoate + (9Z)-hexadecenoate + H(+)</text>
        <dbReference type="Rhea" id="RHEA:52076"/>
        <dbReference type="ChEBI" id="CHEBI:15377"/>
        <dbReference type="ChEBI" id="CHEBI:15378"/>
        <dbReference type="ChEBI" id="CHEBI:32372"/>
        <dbReference type="ChEBI" id="CHEBI:136304"/>
        <dbReference type="ChEBI" id="CHEBI:136315"/>
    </reaction>
    <physiologicalReaction direction="left-to-right" evidence="15">
        <dbReference type="Rhea" id="RHEA:52077"/>
    </physiologicalReaction>
</comment>
<keyword evidence="5 17" id="KW-1133">Transmembrane helix</keyword>
<feature type="transmembrane region" description="Helical" evidence="17">
    <location>
        <begin position="12"/>
        <end position="30"/>
    </location>
</feature>
<comment type="caution">
    <text evidence="18">The sequence shown here is derived from an EMBL/GenBank/DDBJ whole genome shotgun (WGS) entry which is preliminary data.</text>
</comment>
<comment type="catalytic activity">
    <reaction evidence="10">
        <text>12-octadecanoyloxy-octadecanoate + H2O = 12-hydroxyoctadecanoate + octadecanoate + H(+)</text>
        <dbReference type="Rhea" id="RHEA:52080"/>
        <dbReference type="ChEBI" id="CHEBI:15377"/>
        <dbReference type="ChEBI" id="CHEBI:15378"/>
        <dbReference type="ChEBI" id="CHEBI:25629"/>
        <dbReference type="ChEBI" id="CHEBI:84201"/>
        <dbReference type="ChEBI" id="CHEBI:136330"/>
    </reaction>
    <physiologicalReaction direction="left-to-right" evidence="10">
        <dbReference type="Rhea" id="RHEA:52081"/>
    </physiologicalReaction>
</comment>
<sequence length="242" mass="27014">MKTLFQNIIRTALVSAYVLVLYYNFTYVGFPSRKNPSKNFGGKYEYLTVLNLVFLTASLTFSFLCELLPIGLNSNPVHKLKGILNAASATISMFVCLAFWSIYAINRELVFPAVLDSIIPPWHNHAIHTTVLPVSLISYLLTPKSHAPRFATLMCVASGLVVCYTLWIYVIYLNTGRWVYPVLAVLGAPARAAFIAACALSMAPFAFAAHWIKSRFDAWKTDAAKAVKREKRKQKAKAKKAQ</sequence>